<protein>
    <submittedName>
        <fullName evidence="1">Uncharacterized protein</fullName>
    </submittedName>
</protein>
<dbReference type="Proteomes" id="UP000299102">
    <property type="component" value="Unassembled WGS sequence"/>
</dbReference>
<accession>A0A4C1T7U1</accession>
<evidence type="ECO:0000313" key="2">
    <source>
        <dbReference type="Proteomes" id="UP000299102"/>
    </source>
</evidence>
<evidence type="ECO:0000313" key="1">
    <source>
        <dbReference type="EMBL" id="GBP10482.1"/>
    </source>
</evidence>
<gene>
    <name evidence="1" type="ORF">EVAR_76342_1</name>
</gene>
<sequence length="173" mass="20254">MKNKGFAKFVASRSEAAGRDAGPVKWRCSDRALVRLLRQQGCSADGSQMTVVIKTSDGRRLKVPSGVWSVWFNLIYIGNLSADLDQTRRCELEVLRFLERSLQKRRRVEYWQSSTAIHFYLCRPEKKCHTEFRARQWHVGAALNKQRDTHFRSVLFRPTTRFFGWRKKVAKCE</sequence>
<comment type="caution">
    <text evidence="1">The sequence shown here is derived from an EMBL/GenBank/DDBJ whole genome shotgun (WGS) entry which is preliminary data.</text>
</comment>
<keyword evidence="2" id="KW-1185">Reference proteome</keyword>
<dbReference type="EMBL" id="BGZK01000041">
    <property type="protein sequence ID" value="GBP10482.1"/>
    <property type="molecule type" value="Genomic_DNA"/>
</dbReference>
<dbReference type="AlphaFoldDB" id="A0A4C1T7U1"/>
<reference evidence="1 2" key="1">
    <citation type="journal article" date="2019" name="Commun. Biol.">
        <title>The bagworm genome reveals a unique fibroin gene that provides high tensile strength.</title>
        <authorList>
            <person name="Kono N."/>
            <person name="Nakamura H."/>
            <person name="Ohtoshi R."/>
            <person name="Tomita M."/>
            <person name="Numata K."/>
            <person name="Arakawa K."/>
        </authorList>
    </citation>
    <scope>NUCLEOTIDE SEQUENCE [LARGE SCALE GENOMIC DNA]</scope>
</reference>
<name>A0A4C1T7U1_EUMVA</name>
<proteinExistence type="predicted"/>
<organism evidence="1 2">
    <name type="scientific">Eumeta variegata</name>
    <name type="common">Bagworm moth</name>
    <name type="synonym">Eumeta japonica</name>
    <dbReference type="NCBI Taxonomy" id="151549"/>
    <lineage>
        <taxon>Eukaryota</taxon>
        <taxon>Metazoa</taxon>
        <taxon>Ecdysozoa</taxon>
        <taxon>Arthropoda</taxon>
        <taxon>Hexapoda</taxon>
        <taxon>Insecta</taxon>
        <taxon>Pterygota</taxon>
        <taxon>Neoptera</taxon>
        <taxon>Endopterygota</taxon>
        <taxon>Lepidoptera</taxon>
        <taxon>Glossata</taxon>
        <taxon>Ditrysia</taxon>
        <taxon>Tineoidea</taxon>
        <taxon>Psychidae</taxon>
        <taxon>Oiketicinae</taxon>
        <taxon>Eumeta</taxon>
    </lineage>
</organism>